<dbReference type="SUPFAM" id="SSF101790">
    <property type="entry name" value="Aminomethyltransferase beta-barrel domain"/>
    <property type="match status" value="1"/>
</dbReference>
<feature type="domain" description="Aminomethyltransferase C-terminal" evidence="9">
    <location>
        <begin position="276"/>
        <end position="351"/>
    </location>
</feature>
<dbReference type="Pfam" id="PF08669">
    <property type="entry name" value="GCV_T_C"/>
    <property type="match status" value="1"/>
</dbReference>
<dbReference type="InterPro" id="IPR027266">
    <property type="entry name" value="TrmE/GcvT-like"/>
</dbReference>
<name>A0A0G3WG92_9BACT</name>
<dbReference type="PANTHER" id="PTHR43757">
    <property type="entry name" value="AMINOMETHYLTRANSFERASE"/>
    <property type="match status" value="1"/>
</dbReference>
<protein>
    <recommendedName>
        <fullName evidence="2">aminomethyltransferase</fullName>
        <ecNumber evidence="2">2.1.2.10</ecNumber>
    </recommendedName>
    <alternativeName>
        <fullName evidence="5">Glycine cleavage system T protein</fullName>
    </alternativeName>
</protein>
<dbReference type="GO" id="GO:0004047">
    <property type="term" value="F:aminomethyltransferase activity"/>
    <property type="evidence" value="ECO:0007669"/>
    <property type="project" value="UniProtKB-EC"/>
</dbReference>
<evidence type="ECO:0000313" key="10">
    <source>
        <dbReference type="EMBL" id="AKL97661.1"/>
    </source>
</evidence>
<dbReference type="Pfam" id="PF01571">
    <property type="entry name" value="GCV_T"/>
    <property type="match status" value="1"/>
</dbReference>
<evidence type="ECO:0000256" key="1">
    <source>
        <dbReference type="ARBA" id="ARBA00008609"/>
    </source>
</evidence>
<accession>A0A0G3WG92</accession>
<dbReference type="NCBIfam" id="NF001567">
    <property type="entry name" value="PRK00389.1"/>
    <property type="match status" value="1"/>
</dbReference>
<evidence type="ECO:0000259" key="9">
    <source>
        <dbReference type="Pfam" id="PF08669"/>
    </source>
</evidence>
<proteinExistence type="inferred from homology"/>
<feature type="domain" description="GCVT N-terminal" evidence="8">
    <location>
        <begin position="6"/>
        <end position="258"/>
    </location>
</feature>
<keyword evidence="4 10" id="KW-0808">Transferase</keyword>
<dbReference type="PANTHER" id="PTHR43757:SF2">
    <property type="entry name" value="AMINOMETHYLTRANSFERASE, MITOCHONDRIAL"/>
    <property type="match status" value="1"/>
</dbReference>
<dbReference type="STRING" id="1408281.Epro_0282"/>
<dbReference type="GO" id="GO:0006546">
    <property type="term" value="P:glycine catabolic process"/>
    <property type="evidence" value="ECO:0007669"/>
    <property type="project" value="InterPro"/>
</dbReference>
<dbReference type="Proteomes" id="UP000035337">
    <property type="component" value="Chromosome"/>
</dbReference>
<evidence type="ECO:0000259" key="8">
    <source>
        <dbReference type="Pfam" id="PF01571"/>
    </source>
</evidence>
<dbReference type="FunFam" id="3.30.70.1400:FF:000001">
    <property type="entry name" value="Aminomethyltransferase"/>
    <property type="match status" value="1"/>
</dbReference>
<comment type="catalytic activity">
    <reaction evidence="6">
        <text>N(6)-[(R)-S(8)-aminomethyldihydrolipoyl]-L-lysyl-[protein] + (6S)-5,6,7,8-tetrahydrofolate = N(6)-[(R)-dihydrolipoyl]-L-lysyl-[protein] + (6R)-5,10-methylene-5,6,7,8-tetrahydrofolate + NH4(+)</text>
        <dbReference type="Rhea" id="RHEA:16945"/>
        <dbReference type="Rhea" id="RHEA-COMP:10475"/>
        <dbReference type="Rhea" id="RHEA-COMP:10492"/>
        <dbReference type="ChEBI" id="CHEBI:15636"/>
        <dbReference type="ChEBI" id="CHEBI:28938"/>
        <dbReference type="ChEBI" id="CHEBI:57453"/>
        <dbReference type="ChEBI" id="CHEBI:83100"/>
        <dbReference type="ChEBI" id="CHEBI:83143"/>
        <dbReference type="EC" id="2.1.2.10"/>
    </reaction>
</comment>
<dbReference type="EMBL" id="CP009498">
    <property type="protein sequence ID" value="AKL97661.1"/>
    <property type="molecule type" value="Genomic_DNA"/>
</dbReference>
<dbReference type="InterPro" id="IPR028896">
    <property type="entry name" value="GcvT/YgfZ/DmdA"/>
</dbReference>
<dbReference type="GO" id="GO:0005960">
    <property type="term" value="C:glycine cleavage complex"/>
    <property type="evidence" value="ECO:0007669"/>
    <property type="project" value="InterPro"/>
</dbReference>
<evidence type="ECO:0000256" key="4">
    <source>
        <dbReference type="ARBA" id="ARBA00022679"/>
    </source>
</evidence>
<keyword evidence="10" id="KW-0489">Methyltransferase</keyword>
<reference evidence="10 11" key="1">
    <citation type="submission" date="2014-09" db="EMBL/GenBank/DDBJ databases">
        <title>Complete genome sequence of Endomicrobium proavitum.</title>
        <authorList>
            <person name="Zheng H."/>
        </authorList>
    </citation>
    <scope>NUCLEOTIDE SEQUENCE [LARGE SCALE GENOMIC DNA]</scope>
    <source>
        <strain evidence="10 11">Rsa215</strain>
    </source>
</reference>
<dbReference type="RefSeq" id="WP_052569906.1">
    <property type="nucleotide sequence ID" value="NZ_CP009498.1"/>
</dbReference>
<evidence type="ECO:0000256" key="2">
    <source>
        <dbReference type="ARBA" id="ARBA00012616"/>
    </source>
</evidence>
<dbReference type="Gene3D" id="3.30.1360.120">
    <property type="entry name" value="Probable tRNA modification gtpase trme, domain 1"/>
    <property type="match status" value="1"/>
</dbReference>
<dbReference type="NCBIfam" id="TIGR00528">
    <property type="entry name" value="gcvT"/>
    <property type="match status" value="1"/>
</dbReference>
<evidence type="ECO:0000313" key="11">
    <source>
        <dbReference type="Proteomes" id="UP000035337"/>
    </source>
</evidence>
<keyword evidence="3" id="KW-0032">Aminotransferase</keyword>
<evidence type="ECO:0000256" key="3">
    <source>
        <dbReference type="ARBA" id="ARBA00022576"/>
    </source>
</evidence>
<evidence type="ECO:0000256" key="5">
    <source>
        <dbReference type="ARBA" id="ARBA00031395"/>
    </source>
</evidence>
<dbReference type="Gene3D" id="2.40.30.110">
    <property type="entry name" value="Aminomethyltransferase beta-barrel domains"/>
    <property type="match status" value="1"/>
</dbReference>
<comment type="similarity">
    <text evidence="1">Belongs to the GcvT family.</text>
</comment>
<gene>
    <name evidence="10" type="primary">gcvT</name>
    <name evidence="10" type="ORF">Epro_0282</name>
</gene>
<dbReference type="InterPro" id="IPR029043">
    <property type="entry name" value="GcvT/YgfZ_C"/>
</dbReference>
<sequence>MKRTVLFDEHKKLNAKFTEFSGWEMPVQYSSIIDEHNAVRNACGVFDTSHMGTFLVSGGECEKFLNYVTLGNISGLPENKARYSMILNEDGGIKDDIIVYKTGGGYMVVVNAGNLDKDWQWLNVYKPGGVELKNISSEIALLAIQGPKSLEILQGICETDIKNMKYFTVSDLKLKNINAKFSRIARTGYTGEDGFEIFISSHHAAQLWNKLIELNVKPCGLGCRDTLRLEACMPLHGHEIDENINPIEAGFHNTINWDNNFIGKAALIKIKDNPKRKSIAFECLSAIARNANIIYAGEKNAGYVTSGTFSPTLKKAIGMALVNASANTDNLEAEIHSNRRKIKEVAKPFYKRKK</sequence>
<dbReference type="Gene3D" id="3.30.70.1400">
    <property type="entry name" value="Aminomethyltransferase beta-barrel domains"/>
    <property type="match status" value="1"/>
</dbReference>
<dbReference type="KEGG" id="epo:Epro_0282"/>
<organism evidence="10 11">
    <name type="scientific">Endomicrobium proavitum</name>
    <dbReference type="NCBI Taxonomy" id="1408281"/>
    <lineage>
        <taxon>Bacteria</taxon>
        <taxon>Pseudomonadati</taxon>
        <taxon>Elusimicrobiota</taxon>
        <taxon>Endomicrobiia</taxon>
        <taxon>Endomicrobiales</taxon>
        <taxon>Endomicrobiaceae</taxon>
        <taxon>Endomicrobium</taxon>
    </lineage>
</organism>
<dbReference type="OrthoDB" id="9774591at2"/>
<feature type="binding site" evidence="7">
    <location>
        <position position="196"/>
    </location>
    <ligand>
        <name>substrate</name>
    </ligand>
</feature>
<dbReference type="EC" id="2.1.2.10" evidence="2"/>
<dbReference type="GO" id="GO:0008168">
    <property type="term" value="F:methyltransferase activity"/>
    <property type="evidence" value="ECO:0007669"/>
    <property type="project" value="UniProtKB-KW"/>
</dbReference>
<dbReference type="InterPro" id="IPR006222">
    <property type="entry name" value="GCVT_N"/>
</dbReference>
<dbReference type="GO" id="GO:0032259">
    <property type="term" value="P:methylation"/>
    <property type="evidence" value="ECO:0007669"/>
    <property type="project" value="UniProtKB-KW"/>
</dbReference>
<dbReference type="AlphaFoldDB" id="A0A0G3WG92"/>
<dbReference type="GO" id="GO:0008483">
    <property type="term" value="F:transaminase activity"/>
    <property type="evidence" value="ECO:0007669"/>
    <property type="project" value="UniProtKB-KW"/>
</dbReference>
<dbReference type="InterPro" id="IPR013977">
    <property type="entry name" value="GcvT_C"/>
</dbReference>
<evidence type="ECO:0000256" key="7">
    <source>
        <dbReference type="PIRSR" id="PIRSR006487-1"/>
    </source>
</evidence>
<dbReference type="InterPro" id="IPR006223">
    <property type="entry name" value="GcvT"/>
</dbReference>
<keyword evidence="11" id="KW-1185">Reference proteome</keyword>
<evidence type="ECO:0000256" key="6">
    <source>
        <dbReference type="ARBA" id="ARBA00047665"/>
    </source>
</evidence>
<dbReference type="Gene3D" id="4.10.1250.10">
    <property type="entry name" value="Aminomethyltransferase fragment"/>
    <property type="match status" value="1"/>
</dbReference>
<dbReference type="PIRSF" id="PIRSF006487">
    <property type="entry name" value="GcvT"/>
    <property type="match status" value="1"/>
</dbReference>
<dbReference type="PATRIC" id="fig|1408281.3.peg.292"/>
<dbReference type="SUPFAM" id="SSF103025">
    <property type="entry name" value="Folate-binding domain"/>
    <property type="match status" value="1"/>
</dbReference>
<dbReference type="GO" id="GO:0005829">
    <property type="term" value="C:cytosol"/>
    <property type="evidence" value="ECO:0007669"/>
    <property type="project" value="TreeGrafter"/>
</dbReference>